<comment type="caution">
    <text evidence="10">The sequence shown here is derived from an EMBL/GenBank/DDBJ whole genome shotgun (WGS) entry which is preliminary data.</text>
</comment>
<reference evidence="10 11" key="1">
    <citation type="submission" date="2020-07" db="EMBL/GenBank/DDBJ databases">
        <title>Genomic Encyclopedia of Archaeal and Bacterial Type Strains, Phase II (KMG-II): from individual species to whole genera.</title>
        <authorList>
            <person name="Goeker M."/>
        </authorList>
    </citation>
    <scope>NUCLEOTIDE SEQUENCE [LARGE SCALE GENOMIC DNA]</scope>
    <source>
        <strain evidence="10 11">DSM 21226</strain>
    </source>
</reference>
<dbReference type="GO" id="GO:0006730">
    <property type="term" value="P:one-carbon metabolic process"/>
    <property type="evidence" value="ECO:0007669"/>
    <property type="project" value="UniProtKB-KW"/>
</dbReference>
<dbReference type="GO" id="GO:0046655">
    <property type="term" value="P:folic acid metabolic process"/>
    <property type="evidence" value="ECO:0007669"/>
    <property type="project" value="TreeGrafter"/>
</dbReference>
<evidence type="ECO:0000256" key="4">
    <source>
        <dbReference type="ARBA" id="ARBA00022563"/>
    </source>
</evidence>
<proteinExistence type="inferred from homology"/>
<keyword evidence="5 8" id="KW-0521">NADP</keyword>
<evidence type="ECO:0000259" key="9">
    <source>
        <dbReference type="PROSITE" id="PS51330"/>
    </source>
</evidence>
<evidence type="ECO:0000313" key="10">
    <source>
        <dbReference type="EMBL" id="NYG31502.1"/>
    </source>
</evidence>
<evidence type="ECO:0000256" key="7">
    <source>
        <dbReference type="ARBA" id="ARBA00025067"/>
    </source>
</evidence>
<comment type="pathway">
    <text evidence="1 8">Cofactor biosynthesis; tetrahydrofolate biosynthesis; 5,6,7,8-tetrahydrofolate from 7,8-dihydrofolate: step 1/1.</text>
</comment>
<evidence type="ECO:0000313" key="11">
    <source>
        <dbReference type="Proteomes" id="UP000518288"/>
    </source>
</evidence>
<dbReference type="PANTHER" id="PTHR48069:SF3">
    <property type="entry name" value="DIHYDROFOLATE REDUCTASE"/>
    <property type="match status" value="1"/>
</dbReference>
<dbReference type="PANTHER" id="PTHR48069">
    <property type="entry name" value="DIHYDROFOLATE REDUCTASE"/>
    <property type="match status" value="1"/>
</dbReference>
<keyword evidence="4 8" id="KW-0554">One-carbon metabolism</keyword>
<comment type="similarity">
    <text evidence="2 8">Belongs to the dihydrofolate reductase family.</text>
</comment>
<evidence type="ECO:0000256" key="1">
    <source>
        <dbReference type="ARBA" id="ARBA00004903"/>
    </source>
</evidence>
<dbReference type="PRINTS" id="PR00070">
    <property type="entry name" value="DHFR"/>
</dbReference>
<dbReference type="InterPro" id="IPR012259">
    <property type="entry name" value="DHFR"/>
</dbReference>
<accession>A0A7Y9QYD1</accession>
<dbReference type="Proteomes" id="UP000518288">
    <property type="component" value="Unassembled WGS sequence"/>
</dbReference>
<dbReference type="UniPathway" id="UPA00077">
    <property type="reaction ID" value="UER00158"/>
</dbReference>
<comment type="function">
    <text evidence="7 8">Key enzyme in folate metabolism. Catalyzes an essential reaction for de novo glycine and purine synthesis, and for DNA precursor synthesis.</text>
</comment>
<evidence type="ECO:0000256" key="3">
    <source>
        <dbReference type="ARBA" id="ARBA00012856"/>
    </source>
</evidence>
<dbReference type="RefSeq" id="WP_179632489.1">
    <property type="nucleotide sequence ID" value="NZ_CAXYYM010000034.1"/>
</dbReference>
<evidence type="ECO:0000256" key="6">
    <source>
        <dbReference type="ARBA" id="ARBA00023002"/>
    </source>
</evidence>
<keyword evidence="6 8" id="KW-0560">Oxidoreductase</keyword>
<organism evidence="10 11">
    <name type="scientific">Sphaerotilus montanus</name>
    <dbReference type="NCBI Taxonomy" id="522889"/>
    <lineage>
        <taxon>Bacteria</taxon>
        <taxon>Pseudomonadati</taxon>
        <taxon>Pseudomonadota</taxon>
        <taxon>Betaproteobacteria</taxon>
        <taxon>Burkholderiales</taxon>
        <taxon>Sphaerotilaceae</taxon>
        <taxon>Sphaerotilus</taxon>
    </lineage>
</organism>
<dbReference type="GO" id="GO:0046654">
    <property type="term" value="P:tetrahydrofolate biosynthetic process"/>
    <property type="evidence" value="ECO:0007669"/>
    <property type="project" value="UniProtKB-UniPathway"/>
</dbReference>
<name>A0A7Y9QYD1_9BURK</name>
<keyword evidence="11" id="KW-1185">Reference proteome</keyword>
<dbReference type="CDD" id="cd00209">
    <property type="entry name" value="DHFR"/>
    <property type="match status" value="1"/>
</dbReference>
<dbReference type="PROSITE" id="PS51330">
    <property type="entry name" value="DHFR_2"/>
    <property type="match status" value="1"/>
</dbReference>
<dbReference type="GO" id="GO:0046452">
    <property type="term" value="P:dihydrofolate metabolic process"/>
    <property type="evidence" value="ECO:0007669"/>
    <property type="project" value="TreeGrafter"/>
</dbReference>
<dbReference type="InterPro" id="IPR024072">
    <property type="entry name" value="DHFR-like_dom_sf"/>
</dbReference>
<evidence type="ECO:0000256" key="5">
    <source>
        <dbReference type="ARBA" id="ARBA00022857"/>
    </source>
</evidence>
<dbReference type="GO" id="GO:0005829">
    <property type="term" value="C:cytosol"/>
    <property type="evidence" value="ECO:0007669"/>
    <property type="project" value="TreeGrafter"/>
</dbReference>
<dbReference type="EC" id="1.5.1.3" evidence="3 8"/>
<dbReference type="GO" id="GO:0004146">
    <property type="term" value="F:dihydrofolate reductase activity"/>
    <property type="evidence" value="ECO:0007669"/>
    <property type="project" value="UniProtKB-EC"/>
</dbReference>
<sequence length="166" mass="18398">MARPQICLIAAVARNGVIGRDNGLVWHDPIDAKHFRTTTMGCPVIMGRKTWDSLPAKFRPLPGRRNLVVTRQPHWADTEAARGADVVFSLDAALAAIAQAEAPRVFVMGGGELYAQALPHADVLELTEIDADLDGDVRFPDWPRDAFEEIARTPHPGFSFVTYRRR</sequence>
<dbReference type="GO" id="GO:0050661">
    <property type="term" value="F:NADP binding"/>
    <property type="evidence" value="ECO:0007669"/>
    <property type="project" value="InterPro"/>
</dbReference>
<protein>
    <recommendedName>
        <fullName evidence="3 8">Dihydrofolate reductase</fullName>
        <ecNumber evidence="3 8">1.5.1.3</ecNumber>
    </recommendedName>
</protein>
<dbReference type="EMBL" id="JACCFH010000001">
    <property type="protein sequence ID" value="NYG31502.1"/>
    <property type="molecule type" value="Genomic_DNA"/>
</dbReference>
<dbReference type="Pfam" id="PF00186">
    <property type="entry name" value="DHFR_1"/>
    <property type="match status" value="1"/>
</dbReference>
<evidence type="ECO:0000256" key="8">
    <source>
        <dbReference type="PIRNR" id="PIRNR000194"/>
    </source>
</evidence>
<dbReference type="Gene3D" id="3.40.430.10">
    <property type="entry name" value="Dihydrofolate Reductase, subunit A"/>
    <property type="match status" value="1"/>
</dbReference>
<feature type="domain" description="DHFR" evidence="9">
    <location>
        <begin position="5"/>
        <end position="166"/>
    </location>
</feature>
<dbReference type="SUPFAM" id="SSF53597">
    <property type="entry name" value="Dihydrofolate reductase-like"/>
    <property type="match status" value="1"/>
</dbReference>
<evidence type="ECO:0000256" key="2">
    <source>
        <dbReference type="ARBA" id="ARBA00009539"/>
    </source>
</evidence>
<gene>
    <name evidence="10" type="ORF">BDD16_000488</name>
</gene>
<dbReference type="AlphaFoldDB" id="A0A7Y9QYD1"/>
<comment type="catalytic activity">
    <reaction evidence="8">
        <text>(6S)-5,6,7,8-tetrahydrofolate + NADP(+) = 7,8-dihydrofolate + NADPH + H(+)</text>
        <dbReference type="Rhea" id="RHEA:15009"/>
        <dbReference type="ChEBI" id="CHEBI:15378"/>
        <dbReference type="ChEBI" id="CHEBI:57451"/>
        <dbReference type="ChEBI" id="CHEBI:57453"/>
        <dbReference type="ChEBI" id="CHEBI:57783"/>
        <dbReference type="ChEBI" id="CHEBI:58349"/>
        <dbReference type="EC" id="1.5.1.3"/>
    </reaction>
</comment>
<dbReference type="InterPro" id="IPR001796">
    <property type="entry name" value="DHFR_dom"/>
</dbReference>
<dbReference type="PIRSF" id="PIRSF000194">
    <property type="entry name" value="DHFR"/>
    <property type="match status" value="1"/>
</dbReference>